<evidence type="ECO:0000256" key="1">
    <source>
        <dbReference type="SAM" id="MobiDB-lite"/>
    </source>
</evidence>
<protein>
    <submittedName>
        <fullName evidence="2">Uncharacterized protein</fullName>
    </submittedName>
</protein>
<dbReference type="InterPro" id="IPR045934">
    <property type="entry name" value="DUF6354"/>
</dbReference>
<feature type="region of interest" description="Disordered" evidence="1">
    <location>
        <begin position="1"/>
        <end position="20"/>
    </location>
</feature>
<gene>
    <name evidence="2" type="ORF">ACH49_12175</name>
</gene>
<dbReference type="EMBL" id="LFEH01000033">
    <property type="protein sequence ID" value="KMS79576.1"/>
    <property type="molecule type" value="Genomic_DNA"/>
</dbReference>
<accession>A0ABR5I003</accession>
<dbReference type="Proteomes" id="UP000037274">
    <property type="component" value="Unassembled WGS sequence"/>
</dbReference>
<proteinExistence type="predicted"/>
<dbReference type="RefSeq" id="WP_048572696.1">
    <property type="nucleotide sequence ID" value="NZ_LFEH01000033.1"/>
</dbReference>
<organism evidence="2 3">
    <name type="scientific">Streptomyces leeuwenhoekii</name>
    <dbReference type="NCBI Taxonomy" id="1437453"/>
    <lineage>
        <taxon>Bacteria</taxon>
        <taxon>Bacillati</taxon>
        <taxon>Actinomycetota</taxon>
        <taxon>Actinomycetes</taxon>
        <taxon>Kitasatosporales</taxon>
        <taxon>Streptomycetaceae</taxon>
        <taxon>Streptomyces</taxon>
    </lineage>
</organism>
<reference evidence="2 3" key="1">
    <citation type="submission" date="2015-06" db="EMBL/GenBank/DDBJ databases">
        <title>Draft genome sequence of Streptomyces leeuwenhoekii C58, which produces the novel lasso peptide, chaxapeptin.</title>
        <authorList>
            <person name="Yi Y."/>
            <person name="Hai D."/>
            <person name="Jaspars M."/>
            <person name="Sheng H."/>
            <person name="Rateb M.E."/>
            <person name="Bull A."/>
            <person name="Goodfellow M."/>
            <person name="Asenjo J.A."/>
            <person name="Ebel R."/>
        </authorList>
    </citation>
    <scope>NUCLEOTIDE SEQUENCE [LARGE SCALE GENOMIC DNA]</scope>
    <source>
        <strain evidence="2 3">C58</strain>
    </source>
</reference>
<keyword evidence="3" id="KW-1185">Reference proteome</keyword>
<comment type="caution">
    <text evidence="2">The sequence shown here is derived from an EMBL/GenBank/DDBJ whole genome shotgun (WGS) entry which is preliminary data.</text>
</comment>
<dbReference type="Pfam" id="PF19881">
    <property type="entry name" value="DUF6354"/>
    <property type="match status" value="1"/>
</dbReference>
<sequence>MTETPAPAVGQIWQDNDPRSHGRQLRIVEIDGTHAVCELVVPRGAGHQQAKAGRRTRIRLDRFRPISTGYRYIRTA</sequence>
<evidence type="ECO:0000313" key="3">
    <source>
        <dbReference type="Proteomes" id="UP000037274"/>
    </source>
</evidence>
<evidence type="ECO:0000313" key="2">
    <source>
        <dbReference type="EMBL" id="KMS79576.1"/>
    </source>
</evidence>
<name>A0ABR5I003_STRLW</name>